<sequence>MDAFANGVVGTRGELGEDAVDVFGDGGGEEAGESFAEQDGVLGYESGSVPR</sequence>
<dbReference type="EMBL" id="JBFARM010000003">
    <property type="protein sequence ID" value="MEV4285886.1"/>
    <property type="molecule type" value="Genomic_DNA"/>
</dbReference>
<gene>
    <name evidence="2" type="ORF">AB0K40_10315</name>
</gene>
<accession>A0ABV3H025</accession>
<dbReference type="Proteomes" id="UP001552427">
    <property type="component" value="Unassembled WGS sequence"/>
</dbReference>
<evidence type="ECO:0000313" key="3">
    <source>
        <dbReference type="Proteomes" id="UP001552427"/>
    </source>
</evidence>
<organism evidence="2 3">
    <name type="scientific">Nonomuraea bangladeshensis</name>
    <dbReference type="NCBI Taxonomy" id="404385"/>
    <lineage>
        <taxon>Bacteria</taxon>
        <taxon>Bacillati</taxon>
        <taxon>Actinomycetota</taxon>
        <taxon>Actinomycetes</taxon>
        <taxon>Streptosporangiales</taxon>
        <taxon>Streptosporangiaceae</taxon>
        <taxon>Nonomuraea</taxon>
    </lineage>
</organism>
<name>A0ABV3H025_9ACTN</name>
<keyword evidence="3" id="KW-1185">Reference proteome</keyword>
<proteinExistence type="predicted"/>
<feature type="region of interest" description="Disordered" evidence="1">
    <location>
        <begin position="23"/>
        <end position="51"/>
    </location>
</feature>
<evidence type="ECO:0000313" key="2">
    <source>
        <dbReference type="EMBL" id="MEV4285886.1"/>
    </source>
</evidence>
<dbReference type="RefSeq" id="WP_364447187.1">
    <property type="nucleotide sequence ID" value="NZ_JBFARM010000003.1"/>
</dbReference>
<protein>
    <submittedName>
        <fullName evidence="2">Uncharacterized protein</fullName>
    </submittedName>
</protein>
<comment type="caution">
    <text evidence="2">The sequence shown here is derived from an EMBL/GenBank/DDBJ whole genome shotgun (WGS) entry which is preliminary data.</text>
</comment>
<evidence type="ECO:0000256" key="1">
    <source>
        <dbReference type="SAM" id="MobiDB-lite"/>
    </source>
</evidence>
<reference evidence="2 3" key="1">
    <citation type="submission" date="2024-06" db="EMBL/GenBank/DDBJ databases">
        <title>The Natural Products Discovery Center: Release of the First 8490 Sequenced Strains for Exploring Actinobacteria Biosynthetic Diversity.</title>
        <authorList>
            <person name="Kalkreuter E."/>
            <person name="Kautsar S.A."/>
            <person name="Yang D."/>
            <person name="Bader C.D."/>
            <person name="Teijaro C.N."/>
            <person name="Fluegel L."/>
            <person name="Davis C.M."/>
            <person name="Simpson J.R."/>
            <person name="Lauterbach L."/>
            <person name="Steele A.D."/>
            <person name="Gui C."/>
            <person name="Meng S."/>
            <person name="Li G."/>
            <person name="Viehrig K."/>
            <person name="Ye F."/>
            <person name="Su P."/>
            <person name="Kiefer A.F."/>
            <person name="Nichols A."/>
            <person name="Cepeda A.J."/>
            <person name="Yan W."/>
            <person name="Fan B."/>
            <person name="Jiang Y."/>
            <person name="Adhikari A."/>
            <person name="Zheng C.-J."/>
            <person name="Schuster L."/>
            <person name="Cowan T.M."/>
            <person name="Smanski M.J."/>
            <person name="Chevrette M.G."/>
            <person name="De Carvalho L.P.S."/>
            <person name="Shen B."/>
        </authorList>
    </citation>
    <scope>NUCLEOTIDE SEQUENCE [LARGE SCALE GENOMIC DNA]</scope>
    <source>
        <strain evidence="2 3">NPDC049574</strain>
    </source>
</reference>